<evidence type="ECO:0000313" key="4">
    <source>
        <dbReference type="WBParaSite" id="TMUE_3000014857.1"/>
    </source>
</evidence>
<organism evidence="2 3">
    <name type="scientific">Trichuris muris</name>
    <name type="common">Mouse whipworm</name>
    <dbReference type="NCBI Taxonomy" id="70415"/>
    <lineage>
        <taxon>Eukaryota</taxon>
        <taxon>Metazoa</taxon>
        <taxon>Ecdysozoa</taxon>
        <taxon>Nematoda</taxon>
        <taxon>Enoplea</taxon>
        <taxon>Dorylaimia</taxon>
        <taxon>Trichinellida</taxon>
        <taxon>Trichuridae</taxon>
        <taxon>Trichuris</taxon>
    </lineage>
</organism>
<protein>
    <submittedName>
        <fullName evidence="3 4">Uncharacterized protein</fullName>
    </submittedName>
</protein>
<feature type="region of interest" description="Disordered" evidence="1">
    <location>
        <begin position="228"/>
        <end position="268"/>
    </location>
</feature>
<reference evidence="2" key="1">
    <citation type="submission" date="2013-11" db="EMBL/GenBank/DDBJ databases">
        <authorList>
            <person name="Aslett M."/>
        </authorList>
    </citation>
    <scope>NUCLEOTIDE SEQUENCE [LARGE SCALE GENOMIC DNA]</scope>
    <source>
        <strain evidence="2">Edinburgh</strain>
    </source>
</reference>
<evidence type="ECO:0000313" key="3">
    <source>
        <dbReference type="WBParaSite" id="TMUE_0000000448.1"/>
    </source>
</evidence>
<dbReference type="Proteomes" id="UP000046395">
    <property type="component" value="Unassembled WGS sequence"/>
</dbReference>
<proteinExistence type="predicted"/>
<sequence>MQETSCRSEAGSGPTPSIADTRHLWSLEGHVSWPICASLAISNDMQHLLKQFITLTFGVLANWQPAGGTGCATVVIPTELDSSAGFEKSDKSHRAGAAPVDALAEHPIRRSADSQKWQLCPASVPSVPTVVKIIRLGGTASLLRRRAQKVGNLFSKKCANVSPSLVTIARRPFRWAPFRSSTEFMRTIRRRRHSRLAGSQVRCSLLFSAYRSVRPFIHSSTVVEPVCRGRNGKKRDRQKQDRKAPYDGYQRSAPRRVHRRGRSFMRSR</sequence>
<evidence type="ECO:0000313" key="2">
    <source>
        <dbReference type="Proteomes" id="UP000046395"/>
    </source>
</evidence>
<name>A0A5S6PZQ5_TRIMR</name>
<dbReference type="WBParaSite" id="TMUE_3000014857.1">
    <property type="protein sequence ID" value="TMUE_3000014857.1"/>
    <property type="gene ID" value="WBGene00302362"/>
</dbReference>
<dbReference type="AlphaFoldDB" id="A0A5S6PZQ5"/>
<keyword evidence="2" id="KW-1185">Reference proteome</keyword>
<reference evidence="3 4" key="3">
    <citation type="submission" date="2019-12" db="UniProtKB">
        <authorList>
            <consortium name="WormBaseParasite"/>
        </authorList>
    </citation>
    <scope>IDENTIFICATION</scope>
</reference>
<reference evidence="2" key="2">
    <citation type="submission" date="2014-03" db="EMBL/GenBank/DDBJ databases">
        <title>The whipworm genome and dual-species transcriptomics of an intimate host-pathogen interaction.</title>
        <authorList>
            <person name="Foth B.J."/>
            <person name="Tsai I.J."/>
            <person name="Reid A.J."/>
            <person name="Bancroft A.J."/>
            <person name="Nichol S."/>
            <person name="Tracey A."/>
            <person name="Holroyd N."/>
            <person name="Cotton J.A."/>
            <person name="Stanley E.J."/>
            <person name="Zarowiecki M."/>
            <person name="Liu J.Z."/>
            <person name="Huckvale T."/>
            <person name="Cooper P.J."/>
            <person name="Grencis R.K."/>
            <person name="Berriman M."/>
        </authorList>
    </citation>
    <scope>NUCLEOTIDE SEQUENCE [LARGE SCALE GENOMIC DNA]</scope>
    <source>
        <strain evidence="2">Edinburgh</strain>
    </source>
</reference>
<evidence type="ECO:0000256" key="1">
    <source>
        <dbReference type="SAM" id="MobiDB-lite"/>
    </source>
</evidence>
<feature type="compositionally biased region" description="Basic residues" evidence="1">
    <location>
        <begin position="253"/>
        <end position="268"/>
    </location>
</feature>
<dbReference type="WBParaSite" id="TMUE_0000000448.1">
    <property type="protein sequence ID" value="TMUE_0000000448.1"/>
    <property type="gene ID" value="WBGene00296388"/>
</dbReference>
<accession>A0A5S6PZQ5</accession>